<evidence type="ECO:0000313" key="2">
    <source>
        <dbReference type="Proteomes" id="UP000056322"/>
    </source>
</evidence>
<gene>
    <name evidence="1" type="ORF">BN1209_1432</name>
</gene>
<keyword evidence="2" id="KW-1185">Reference proteome</keyword>
<protein>
    <recommendedName>
        <fullName evidence="3">Helicase</fullName>
    </recommendedName>
</protein>
<sequence length="177" mass="19948">MKLIDNINNLLGDDLKDSAKPGSKLKIAASCFSIYAYEALKQELEMVDSLQFIFTSPTFVPNEVTDKLKKETREFHIPKASREKSFYGTEFEIQLKNKLTQRAIAKECADWIKSKAVFKSNKTKAPMQQFVTCINDEEQAVYLPISGFTAADLGYQRSDAFSNIVNKIDEAALTTLT</sequence>
<dbReference type="AlphaFoldDB" id="A0A0B7IZC4"/>
<evidence type="ECO:0008006" key="3">
    <source>
        <dbReference type="Google" id="ProtNLM"/>
    </source>
</evidence>
<dbReference type="HOGENOM" id="CLU_1314020_0_0_4"/>
<organism evidence="1 2">
    <name type="scientific">Candidatus Methylopumilus turicensis</name>
    <dbReference type="NCBI Taxonomy" id="1581680"/>
    <lineage>
        <taxon>Bacteria</taxon>
        <taxon>Pseudomonadati</taxon>
        <taxon>Pseudomonadota</taxon>
        <taxon>Betaproteobacteria</taxon>
        <taxon>Nitrosomonadales</taxon>
        <taxon>Methylophilaceae</taxon>
        <taxon>Candidatus Methylopumilus</taxon>
    </lineage>
</organism>
<dbReference type="CDD" id="cd10311">
    <property type="entry name" value="PLDc_N_DEXD_c"/>
    <property type="match status" value="1"/>
</dbReference>
<dbReference type="EMBL" id="LN794158">
    <property type="protein sequence ID" value="CEN56470.1"/>
    <property type="molecule type" value="Genomic_DNA"/>
</dbReference>
<dbReference type="Proteomes" id="UP000056322">
    <property type="component" value="Chromosome 1"/>
</dbReference>
<dbReference type="RefSeq" id="WP_197539011.1">
    <property type="nucleotide sequence ID" value="NZ_LN794158.1"/>
</dbReference>
<reference evidence="2" key="1">
    <citation type="submission" date="2014-12" db="EMBL/GenBank/DDBJ databases">
        <authorList>
            <person name="Salcher M.M."/>
        </authorList>
    </citation>
    <scope>NUCLEOTIDE SEQUENCE [LARGE SCALE GENOMIC DNA]</scope>
    <source>
        <strain evidence="2">MMS-10A-171</strain>
    </source>
</reference>
<accession>A0A0B7IZC4</accession>
<proteinExistence type="predicted"/>
<dbReference type="KEGG" id="mbac:BN1209_1432"/>
<evidence type="ECO:0000313" key="1">
    <source>
        <dbReference type="EMBL" id="CEN56470.1"/>
    </source>
</evidence>
<name>A0A0B7IZC4_9PROT</name>
<dbReference type="STRING" id="1581680.BN1209_1432"/>